<dbReference type="RefSeq" id="WP_090198111.1">
    <property type="nucleotide sequence ID" value="NZ_FOYP01000001.1"/>
</dbReference>
<dbReference type="Proteomes" id="UP000199478">
    <property type="component" value="Unassembled WGS sequence"/>
</dbReference>
<dbReference type="SMART" id="SM00513">
    <property type="entry name" value="SAP"/>
    <property type="match status" value="1"/>
</dbReference>
<dbReference type="SUPFAM" id="SSF68906">
    <property type="entry name" value="SAP domain"/>
    <property type="match status" value="1"/>
</dbReference>
<evidence type="ECO:0000313" key="2">
    <source>
        <dbReference type="EMBL" id="SFR39701.1"/>
    </source>
</evidence>
<gene>
    <name evidence="2" type="ORF">SAMN04488005_1400</name>
</gene>
<keyword evidence="3" id="KW-1185">Reference proteome</keyword>
<feature type="domain" description="SAP" evidence="1">
    <location>
        <begin position="109"/>
        <end position="143"/>
    </location>
</feature>
<dbReference type="Pfam" id="PF19268">
    <property type="entry name" value="CIS_TMP"/>
    <property type="match status" value="1"/>
</dbReference>
<evidence type="ECO:0000259" key="1">
    <source>
        <dbReference type="PROSITE" id="PS50800"/>
    </source>
</evidence>
<dbReference type="Gene3D" id="1.10.720.30">
    <property type="entry name" value="SAP domain"/>
    <property type="match status" value="1"/>
</dbReference>
<sequence length="659" mass="71131">MTQTAVLTPNAIGSLEFDLQVTPAANSIDSPDRLLLAVRQELLQVLDQVLDDAGNNHAPLRIAALTLDIGEFDSPVDWDLVRNTLRDRLVSAIRPYLTPQQPDTANAPFARQTQAQLRAMAAARGLPVSGRKSELVARLVAHAQRPWEHTAKALKRAQTDANLALILTGQENPSKSTARHIIGQMATPDIHNALRVVHGENIDISGDYSAQLLNAICDLESAEPRANPVITQTPLTRAHARYLVFMQDASTEDVEKIASKNEIYSHIISYLQSETQVNAAIEQRIPATATHLKKAVAALDMAPEPLAAKRHVLAALIAKKSIDINAAQAKTHDPAIAARAALTRGLSALGEDPAQAIDRPAPSDQTCKQMLVDTIGPSAQGLIAMVELIYSALLPALPSQSSSSVLFWGHLIETIVARNETQTVETVKNFIERLIPDPQKRDIALRATIARLNYPAVASATARAEARAVLENVLSPETAAARPAKQETPRSATQVAGLVLFHPYLAMLFDRLEIRRDSGKIVPQDLPVALAALARLALGDMRTTVASDPLFDCLLGRPNDGAPLPAKGLAPAGCALIDGLVQSVIAQWGRLGSTSADGLRAAFIQRGGLLDLDDPKQPKLTVNKGAYDMLLDGLPWSFNLIALPWMPAPLHIDWRQRDD</sequence>
<dbReference type="STRING" id="390270.SAMN04488005_1400"/>
<protein>
    <submittedName>
        <fullName evidence="2">SAP domain-containing protein</fullName>
    </submittedName>
</protein>
<dbReference type="OrthoDB" id="499748at2"/>
<name>A0A1I6GC35_9RHOB</name>
<dbReference type="InterPro" id="IPR003034">
    <property type="entry name" value="SAP_dom"/>
</dbReference>
<proteinExistence type="predicted"/>
<dbReference type="EMBL" id="FOYP01000001">
    <property type="protein sequence ID" value="SFR39701.1"/>
    <property type="molecule type" value="Genomic_DNA"/>
</dbReference>
<reference evidence="3" key="1">
    <citation type="submission" date="2016-10" db="EMBL/GenBank/DDBJ databases">
        <authorList>
            <person name="Varghese N."/>
            <person name="Submissions S."/>
        </authorList>
    </citation>
    <scope>NUCLEOTIDE SEQUENCE [LARGE SCALE GENOMIC DNA]</scope>
    <source>
        <strain evidence="3">DSM 26879</strain>
    </source>
</reference>
<organism evidence="2 3">
    <name type="scientific">Yoonia tamlensis</name>
    <dbReference type="NCBI Taxonomy" id="390270"/>
    <lineage>
        <taxon>Bacteria</taxon>
        <taxon>Pseudomonadati</taxon>
        <taxon>Pseudomonadota</taxon>
        <taxon>Alphaproteobacteria</taxon>
        <taxon>Rhodobacterales</taxon>
        <taxon>Paracoccaceae</taxon>
        <taxon>Yoonia</taxon>
    </lineage>
</organism>
<evidence type="ECO:0000313" key="3">
    <source>
        <dbReference type="Proteomes" id="UP000199478"/>
    </source>
</evidence>
<accession>A0A1I6GC35</accession>
<dbReference type="InterPro" id="IPR036361">
    <property type="entry name" value="SAP_dom_sf"/>
</dbReference>
<dbReference type="AlphaFoldDB" id="A0A1I6GC35"/>
<dbReference type="PROSITE" id="PS50800">
    <property type="entry name" value="SAP"/>
    <property type="match status" value="1"/>
</dbReference>
<dbReference type="InterPro" id="IPR045538">
    <property type="entry name" value="CIS_TMP"/>
</dbReference>